<reference evidence="1" key="2">
    <citation type="journal article" date="2015" name="Data Brief">
        <title>Shoot transcriptome of the giant reed, Arundo donax.</title>
        <authorList>
            <person name="Barrero R.A."/>
            <person name="Guerrero F.D."/>
            <person name="Moolhuijzen P."/>
            <person name="Goolsby J.A."/>
            <person name="Tidwell J."/>
            <person name="Bellgard S.E."/>
            <person name="Bellgard M.I."/>
        </authorList>
    </citation>
    <scope>NUCLEOTIDE SEQUENCE</scope>
    <source>
        <tissue evidence="1">Shoot tissue taken approximately 20 cm above the soil surface</tissue>
    </source>
</reference>
<dbReference type="AlphaFoldDB" id="A0A0A9H7Q1"/>
<dbReference type="EMBL" id="GBRH01164691">
    <property type="protein sequence ID" value="JAE33205.1"/>
    <property type="molecule type" value="Transcribed_RNA"/>
</dbReference>
<evidence type="ECO:0000313" key="1">
    <source>
        <dbReference type="EMBL" id="JAE33205.1"/>
    </source>
</evidence>
<reference evidence="1" key="1">
    <citation type="submission" date="2014-09" db="EMBL/GenBank/DDBJ databases">
        <authorList>
            <person name="Magalhaes I.L.F."/>
            <person name="Oliveira U."/>
            <person name="Santos F.R."/>
            <person name="Vidigal T.H.D.A."/>
            <person name="Brescovit A.D."/>
            <person name="Santos A.J."/>
        </authorList>
    </citation>
    <scope>NUCLEOTIDE SEQUENCE</scope>
    <source>
        <tissue evidence="1">Shoot tissue taken approximately 20 cm above the soil surface</tissue>
    </source>
</reference>
<accession>A0A0A9H7Q1</accession>
<organism evidence="1">
    <name type="scientific">Arundo donax</name>
    <name type="common">Giant reed</name>
    <name type="synonym">Donax arundinaceus</name>
    <dbReference type="NCBI Taxonomy" id="35708"/>
    <lineage>
        <taxon>Eukaryota</taxon>
        <taxon>Viridiplantae</taxon>
        <taxon>Streptophyta</taxon>
        <taxon>Embryophyta</taxon>
        <taxon>Tracheophyta</taxon>
        <taxon>Spermatophyta</taxon>
        <taxon>Magnoliopsida</taxon>
        <taxon>Liliopsida</taxon>
        <taxon>Poales</taxon>
        <taxon>Poaceae</taxon>
        <taxon>PACMAD clade</taxon>
        <taxon>Arundinoideae</taxon>
        <taxon>Arundineae</taxon>
        <taxon>Arundo</taxon>
    </lineage>
</organism>
<sequence>MPPKSLTGAYSTYEVKNNQLQITELISRKRIVKWKLDN</sequence>
<name>A0A0A9H7Q1_ARUDO</name>
<proteinExistence type="predicted"/>
<protein>
    <submittedName>
        <fullName evidence="1">Uncharacterized protein</fullName>
    </submittedName>
</protein>